<dbReference type="AlphaFoldDB" id="A0A3Q8UBR0"/>
<proteinExistence type="evidence at transcript level"/>
<evidence type="ECO:0000259" key="1">
    <source>
        <dbReference type="Pfam" id="PF13905"/>
    </source>
</evidence>
<dbReference type="PANTHER" id="PTHR46472">
    <property type="entry name" value="NUCLEOREDOXIN"/>
    <property type="match status" value="1"/>
</dbReference>
<dbReference type="InterPro" id="IPR036249">
    <property type="entry name" value="Thioredoxin-like_sf"/>
</dbReference>
<dbReference type="EMBL" id="MK265802">
    <property type="protein sequence ID" value="AZL94443.1"/>
    <property type="molecule type" value="mRNA"/>
</dbReference>
<reference evidence="2" key="1">
    <citation type="journal article" date="2018" name="Genome Biol. Evol.">
        <title>Nephromyces encodes a urate metabolism pathway and predicted peroxisomes, demonstrating these are not ancient losses of apicomplexans.</title>
        <authorList>
            <person name="Paight C."/>
            <person name="Slamovits C.H."/>
            <person name="Saffo M.B."/>
            <person name="Lane C.E."/>
        </authorList>
    </citation>
    <scope>NUCLEOTIDE SEQUENCE</scope>
    <source>
        <strain evidence="2">Neph33</strain>
    </source>
</reference>
<dbReference type="InterPro" id="IPR012336">
    <property type="entry name" value="Thioredoxin-like_fold"/>
</dbReference>
<dbReference type="GO" id="GO:0005634">
    <property type="term" value="C:nucleus"/>
    <property type="evidence" value="ECO:0007669"/>
    <property type="project" value="TreeGrafter"/>
</dbReference>
<accession>A0A3Q8UBR0</accession>
<dbReference type="GO" id="GO:0004791">
    <property type="term" value="F:thioredoxin-disulfide reductase (NADPH) activity"/>
    <property type="evidence" value="ECO:0007669"/>
    <property type="project" value="TreeGrafter"/>
</dbReference>
<sequence>MADYLTQNCGISLRKNDGTIVQTSTVSAEIIGFYFSAEWCPPCKKFTPMLANIYQSAKSMNKSFEIVFVSHDRSVAQFENYHRTMPWLALEYNNPNRMSLIGKHQINAVPTLIIMTRTGQVISKDRNTILNPNFVSNLPTHTHTLTHTNFTKK</sequence>
<feature type="domain" description="Thioredoxin-like fold" evidence="1">
    <location>
        <begin position="30"/>
        <end position="121"/>
    </location>
</feature>
<organism evidence="2">
    <name type="scientific">Nephromyces sp. MMRI</name>
    <dbReference type="NCBI Taxonomy" id="2496275"/>
    <lineage>
        <taxon>Eukaryota</taxon>
        <taxon>Sar</taxon>
        <taxon>Alveolata</taxon>
        <taxon>Apicomplexa</taxon>
        <taxon>Aconoidasida</taxon>
        <taxon>Nephromycida</taxon>
        <taxon>Nephromyces</taxon>
    </lineage>
</organism>
<dbReference type="Pfam" id="PF13905">
    <property type="entry name" value="Thioredoxin_8"/>
    <property type="match status" value="1"/>
</dbReference>
<dbReference type="GO" id="GO:0031397">
    <property type="term" value="P:negative regulation of protein ubiquitination"/>
    <property type="evidence" value="ECO:0007669"/>
    <property type="project" value="TreeGrafter"/>
</dbReference>
<evidence type="ECO:0000313" key="2">
    <source>
        <dbReference type="EMBL" id="AZL94443.1"/>
    </source>
</evidence>
<dbReference type="Gene3D" id="3.40.30.10">
    <property type="entry name" value="Glutaredoxin"/>
    <property type="match status" value="1"/>
</dbReference>
<dbReference type="GO" id="GO:0030178">
    <property type="term" value="P:negative regulation of Wnt signaling pathway"/>
    <property type="evidence" value="ECO:0007669"/>
    <property type="project" value="TreeGrafter"/>
</dbReference>
<dbReference type="PANTHER" id="PTHR46472:SF1">
    <property type="entry name" value="NUCLEOREDOXIN"/>
    <property type="match status" value="1"/>
</dbReference>
<dbReference type="SUPFAM" id="SSF52833">
    <property type="entry name" value="Thioredoxin-like"/>
    <property type="match status" value="1"/>
</dbReference>
<protein>
    <submittedName>
        <fullName evidence="2">Transposase</fullName>
    </submittedName>
</protein>
<name>A0A3Q8UBR0_9APIC</name>